<proteinExistence type="predicted"/>
<keyword evidence="1" id="KW-0472">Membrane</keyword>
<protein>
    <submittedName>
        <fullName evidence="2">Uncharacterized protein</fullName>
    </submittedName>
</protein>
<organism evidence="2">
    <name type="scientific">marine sediment metagenome</name>
    <dbReference type="NCBI Taxonomy" id="412755"/>
    <lineage>
        <taxon>unclassified sequences</taxon>
        <taxon>metagenomes</taxon>
        <taxon>ecological metagenomes</taxon>
    </lineage>
</organism>
<accession>A0A0F9HZK5</accession>
<evidence type="ECO:0000313" key="2">
    <source>
        <dbReference type="EMBL" id="KKM20891.1"/>
    </source>
</evidence>
<evidence type="ECO:0000256" key="1">
    <source>
        <dbReference type="SAM" id="Phobius"/>
    </source>
</evidence>
<gene>
    <name evidence="2" type="ORF">LCGC14_1640920</name>
</gene>
<reference evidence="2" key="1">
    <citation type="journal article" date="2015" name="Nature">
        <title>Complex archaea that bridge the gap between prokaryotes and eukaryotes.</title>
        <authorList>
            <person name="Spang A."/>
            <person name="Saw J.H."/>
            <person name="Jorgensen S.L."/>
            <person name="Zaremba-Niedzwiedzka K."/>
            <person name="Martijn J."/>
            <person name="Lind A.E."/>
            <person name="van Eijk R."/>
            <person name="Schleper C."/>
            <person name="Guy L."/>
            <person name="Ettema T.J."/>
        </authorList>
    </citation>
    <scope>NUCLEOTIDE SEQUENCE</scope>
</reference>
<feature type="transmembrane region" description="Helical" evidence="1">
    <location>
        <begin position="16"/>
        <end position="36"/>
    </location>
</feature>
<dbReference type="AlphaFoldDB" id="A0A0F9HZK5"/>
<keyword evidence="1" id="KW-1133">Transmembrane helix</keyword>
<keyword evidence="1" id="KW-0812">Transmembrane</keyword>
<sequence>MDNLLTRIFRSKKARYGLPVVLGLLLIGAAALVILARRDGGVKFEPDPGTDVFVYEHTDPAAPLQSETAIRQALKGLERSTPTGKITVDYPLEGSLFPPDMVAPTFLWHDPDGAVTAWLIDVAFQGHPKHVYAVTSGKRTRRQIDPECISKGNAWTESPYQASAKGWTPDERTWSIIMQRSIEKPATVSIYGLTGAPGPEGAPGIVSRGTVALATSKDPVGAPIFYRDVPLMPSKTKDRIVKPLAPSSLPLIQWRLRDLTKPSAPVVMAHMPTCANCHSFSADGETLAMDVDGPDGDKGAHTLMPVSKRMVMKAEHVFTWNSFTSKAMCKRTNLFVKEDRIFRIPGRTCYKARNDCRT</sequence>
<comment type="caution">
    <text evidence="2">The sequence shown here is derived from an EMBL/GenBank/DDBJ whole genome shotgun (WGS) entry which is preliminary data.</text>
</comment>
<dbReference type="EMBL" id="LAZR01013675">
    <property type="protein sequence ID" value="KKM20891.1"/>
    <property type="molecule type" value="Genomic_DNA"/>
</dbReference>
<name>A0A0F9HZK5_9ZZZZ</name>